<dbReference type="InterPro" id="IPR000792">
    <property type="entry name" value="Tscrpt_reg_LuxR_C"/>
</dbReference>
<dbReference type="PANTHER" id="PTHR45566:SF2">
    <property type="entry name" value="NARL SUBFAMILY"/>
    <property type="match status" value="1"/>
</dbReference>
<dbReference type="InterPro" id="IPR011006">
    <property type="entry name" value="CheY-like_superfamily"/>
</dbReference>
<dbReference type="GO" id="GO:0003677">
    <property type="term" value="F:DNA binding"/>
    <property type="evidence" value="ECO:0007669"/>
    <property type="project" value="UniProtKB-KW"/>
</dbReference>
<dbReference type="InterPro" id="IPR016032">
    <property type="entry name" value="Sig_transdc_resp-reg_C-effctor"/>
</dbReference>
<protein>
    <submittedName>
        <fullName evidence="6">DNA-binding response regulator</fullName>
    </submittedName>
</protein>
<dbReference type="RefSeq" id="WP_188442567.1">
    <property type="nucleotide sequence ID" value="NZ_BMFD01000006.1"/>
</dbReference>
<feature type="domain" description="HTH luxR-type" evidence="4">
    <location>
        <begin position="138"/>
        <end position="203"/>
    </location>
</feature>
<dbReference type="Pfam" id="PF00196">
    <property type="entry name" value="GerE"/>
    <property type="match status" value="1"/>
</dbReference>
<evidence type="ECO:0000256" key="3">
    <source>
        <dbReference type="PROSITE-ProRule" id="PRU00169"/>
    </source>
</evidence>
<evidence type="ECO:0000259" key="4">
    <source>
        <dbReference type="PROSITE" id="PS50043"/>
    </source>
</evidence>
<dbReference type="SUPFAM" id="SSF52172">
    <property type="entry name" value="CheY-like"/>
    <property type="match status" value="1"/>
</dbReference>
<keyword evidence="7" id="KW-1185">Reference proteome</keyword>
<comment type="caution">
    <text evidence="6">The sequence shown here is derived from an EMBL/GenBank/DDBJ whole genome shotgun (WGS) entry which is preliminary data.</text>
</comment>
<dbReference type="Proteomes" id="UP000635885">
    <property type="component" value="Unassembled WGS sequence"/>
</dbReference>
<dbReference type="InterPro" id="IPR058245">
    <property type="entry name" value="NreC/VraR/RcsB-like_REC"/>
</dbReference>
<gene>
    <name evidence="6" type="ORF">GCM10010993_20930</name>
</gene>
<dbReference type="InterPro" id="IPR051015">
    <property type="entry name" value="EvgA-like"/>
</dbReference>
<dbReference type="PROSITE" id="PS50043">
    <property type="entry name" value="HTH_LUXR_2"/>
    <property type="match status" value="1"/>
</dbReference>
<dbReference type="SUPFAM" id="SSF46894">
    <property type="entry name" value="C-terminal effector domain of the bipartite response regulators"/>
    <property type="match status" value="1"/>
</dbReference>
<evidence type="ECO:0000259" key="5">
    <source>
        <dbReference type="PROSITE" id="PS50110"/>
    </source>
</evidence>
<keyword evidence="1 3" id="KW-0597">Phosphoprotein</keyword>
<proteinExistence type="predicted"/>
<organism evidence="6 7">
    <name type="scientific">Belliella aquatica</name>
    <dbReference type="NCBI Taxonomy" id="1323734"/>
    <lineage>
        <taxon>Bacteria</taxon>
        <taxon>Pseudomonadati</taxon>
        <taxon>Bacteroidota</taxon>
        <taxon>Cytophagia</taxon>
        <taxon>Cytophagales</taxon>
        <taxon>Cyclobacteriaceae</taxon>
        <taxon>Belliella</taxon>
    </lineage>
</organism>
<feature type="domain" description="Response regulatory" evidence="5">
    <location>
        <begin position="4"/>
        <end position="119"/>
    </location>
</feature>
<dbReference type="EMBL" id="BMFD01000006">
    <property type="protein sequence ID" value="GGC42157.1"/>
    <property type="molecule type" value="Genomic_DNA"/>
</dbReference>
<dbReference type="CDD" id="cd06170">
    <property type="entry name" value="LuxR_C_like"/>
    <property type="match status" value="1"/>
</dbReference>
<dbReference type="PRINTS" id="PR00038">
    <property type="entry name" value="HTHLUXR"/>
</dbReference>
<evidence type="ECO:0000313" key="6">
    <source>
        <dbReference type="EMBL" id="GGC42157.1"/>
    </source>
</evidence>
<dbReference type="PROSITE" id="PS50110">
    <property type="entry name" value="RESPONSE_REGULATORY"/>
    <property type="match status" value="1"/>
</dbReference>
<evidence type="ECO:0000256" key="1">
    <source>
        <dbReference type="ARBA" id="ARBA00022553"/>
    </source>
</evidence>
<keyword evidence="2 6" id="KW-0238">DNA-binding</keyword>
<evidence type="ECO:0000313" key="7">
    <source>
        <dbReference type="Proteomes" id="UP000635885"/>
    </source>
</evidence>
<dbReference type="CDD" id="cd17535">
    <property type="entry name" value="REC_NarL-like"/>
    <property type="match status" value="1"/>
</dbReference>
<feature type="modified residue" description="4-aspartylphosphate" evidence="3">
    <location>
        <position position="54"/>
    </location>
</feature>
<name>A0ABQ1ML35_9BACT</name>
<dbReference type="PANTHER" id="PTHR45566">
    <property type="entry name" value="HTH-TYPE TRANSCRIPTIONAL REGULATOR YHJB-RELATED"/>
    <property type="match status" value="1"/>
</dbReference>
<dbReference type="PROSITE" id="PS00622">
    <property type="entry name" value="HTH_LUXR_1"/>
    <property type="match status" value="1"/>
</dbReference>
<dbReference type="Gene3D" id="3.40.50.2300">
    <property type="match status" value="1"/>
</dbReference>
<reference evidence="7" key="1">
    <citation type="journal article" date="2019" name="Int. J. Syst. Evol. Microbiol.">
        <title>The Global Catalogue of Microorganisms (GCM) 10K type strain sequencing project: providing services to taxonomists for standard genome sequencing and annotation.</title>
        <authorList>
            <consortium name="The Broad Institute Genomics Platform"/>
            <consortium name="The Broad Institute Genome Sequencing Center for Infectious Disease"/>
            <person name="Wu L."/>
            <person name="Ma J."/>
        </authorList>
    </citation>
    <scope>NUCLEOTIDE SEQUENCE [LARGE SCALE GENOMIC DNA]</scope>
    <source>
        <strain evidence="7">CGMCC 1.12479</strain>
    </source>
</reference>
<dbReference type="InterPro" id="IPR001789">
    <property type="entry name" value="Sig_transdc_resp-reg_receiver"/>
</dbReference>
<evidence type="ECO:0000256" key="2">
    <source>
        <dbReference type="ARBA" id="ARBA00023125"/>
    </source>
</evidence>
<accession>A0ABQ1ML35</accession>
<dbReference type="SMART" id="SM00448">
    <property type="entry name" value="REC"/>
    <property type="match status" value="1"/>
</dbReference>
<dbReference type="Pfam" id="PF00072">
    <property type="entry name" value="Response_reg"/>
    <property type="match status" value="1"/>
</dbReference>
<sequence>MSIKLIIADDHPLLLKGLKDFLEENKYEILGVASNGELALQMIEKFNPSVAILDLEMPKMTGIEVAKECLKRGIKTRIILLTLHKEKYIIQQAKNLNIAGYLLKDFATEDLINCIEKVNEGGEYFSNLIFPKEKNINPTTAEDKLTPSEIKILRHIADGVTSKEIADKLFIAERTVEKHRSNIISKLRLDKKYNSLLIWAKNNKGILF</sequence>
<dbReference type="SMART" id="SM00421">
    <property type="entry name" value="HTH_LUXR"/>
    <property type="match status" value="1"/>
</dbReference>